<dbReference type="Gene3D" id="1.10.357.10">
    <property type="entry name" value="Tetracycline Repressor, domain 2"/>
    <property type="match status" value="1"/>
</dbReference>
<evidence type="ECO:0000313" key="4">
    <source>
        <dbReference type="EMBL" id="QPH49694.1"/>
    </source>
</evidence>
<gene>
    <name evidence="4" type="ORF">IZU98_02890</name>
</gene>
<dbReference type="PRINTS" id="PR00455">
    <property type="entry name" value="HTHTETR"/>
</dbReference>
<dbReference type="Proteomes" id="UP000594430">
    <property type="component" value="Chromosome"/>
</dbReference>
<accession>A0A7S9L8W1</accession>
<sequence>MASTQKVRADCRRLGNQDNDELGQRGLYVMGRTKRKNAEAQAFRDGTALDQTSTRVRLREAAIKVFAEKGFHDTKISDIVSAAGVSQPTFYNYFVSKDAAYEALVTEFREGFLQVTRRNLIPPEKPVGVVNQHLVVSFHRFLDYMASDPALTEIGFFQPPGCSITKAQVVDWIADNISQEQASQHFRSDIEPQHIARLMVGLLDQMGRLHCEPDERQKLAEVCSSLFCNGARG</sequence>
<evidence type="ECO:0000259" key="3">
    <source>
        <dbReference type="PROSITE" id="PS50977"/>
    </source>
</evidence>
<protein>
    <submittedName>
        <fullName evidence="4">TetR/AcrR family transcriptional regulator</fullName>
    </submittedName>
</protein>
<dbReference type="RefSeq" id="WP_196110366.1">
    <property type="nucleotide sequence ID" value="NZ_CP064943.1"/>
</dbReference>
<dbReference type="InterPro" id="IPR009057">
    <property type="entry name" value="Homeodomain-like_sf"/>
</dbReference>
<dbReference type="InterPro" id="IPR001647">
    <property type="entry name" value="HTH_TetR"/>
</dbReference>
<dbReference type="Pfam" id="PF00440">
    <property type="entry name" value="TetR_N"/>
    <property type="match status" value="1"/>
</dbReference>
<dbReference type="PANTHER" id="PTHR43479:SF8">
    <property type="entry name" value="TRANSCRIPTIONAL REGULATOR, TETR FAMILY"/>
    <property type="match status" value="1"/>
</dbReference>
<reference evidence="4 5" key="1">
    <citation type="submission" date="2020-11" db="EMBL/GenBank/DDBJ databases">
        <title>Pseudomonas fulva producing VIM-24.</title>
        <authorList>
            <person name="Liu S."/>
        </authorList>
    </citation>
    <scope>NUCLEOTIDE SEQUENCE [LARGE SCALE GENOMIC DNA]</scope>
    <source>
        <strain evidence="4 5">ZDHY414</strain>
    </source>
</reference>
<organism evidence="4 5">
    <name type="scientific">Pseudomonas fulva</name>
    <dbReference type="NCBI Taxonomy" id="47880"/>
    <lineage>
        <taxon>Bacteria</taxon>
        <taxon>Pseudomonadati</taxon>
        <taxon>Pseudomonadota</taxon>
        <taxon>Gammaproteobacteria</taxon>
        <taxon>Pseudomonadales</taxon>
        <taxon>Pseudomonadaceae</taxon>
        <taxon>Pseudomonas</taxon>
    </lineage>
</organism>
<dbReference type="PANTHER" id="PTHR43479">
    <property type="entry name" value="ACREF/ENVCD OPERON REPRESSOR-RELATED"/>
    <property type="match status" value="1"/>
</dbReference>
<dbReference type="PROSITE" id="PS50977">
    <property type="entry name" value="HTH_TETR_2"/>
    <property type="match status" value="1"/>
</dbReference>
<proteinExistence type="predicted"/>
<dbReference type="SUPFAM" id="SSF46689">
    <property type="entry name" value="Homeodomain-like"/>
    <property type="match status" value="1"/>
</dbReference>
<feature type="domain" description="HTH tetR-type" evidence="3">
    <location>
        <begin position="52"/>
        <end position="112"/>
    </location>
</feature>
<name>A0A7S9L8W1_9PSED</name>
<dbReference type="InterPro" id="IPR050624">
    <property type="entry name" value="HTH-type_Tx_Regulator"/>
</dbReference>
<dbReference type="GO" id="GO:0003677">
    <property type="term" value="F:DNA binding"/>
    <property type="evidence" value="ECO:0007669"/>
    <property type="project" value="UniProtKB-UniRule"/>
</dbReference>
<keyword evidence="1 2" id="KW-0238">DNA-binding</keyword>
<feature type="DNA-binding region" description="H-T-H motif" evidence="2">
    <location>
        <begin position="75"/>
        <end position="94"/>
    </location>
</feature>
<evidence type="ECO:0000313" key="5">
    <source>
        <dbReference type="Proteomes" id="UP000594430"/>
    </source>
</evidence>
<evidence type="ECO:0000256" key="1">
    <source>
        <dbReference type="ARBA" id="ARBA00023125"/>
    </source>
</evidence>
<evidence type="ECO:0000256" key="2">
    <source>
        <dbReference type="PROSITE-ProRule" id="PRU00335"/>
    </source>
</evidence>
<dbReference type="AlphaFoldDB" id="A0A7S9L8W1"/>
<dbReference type="EMBL" id="CP064946">
    <property type="protein sequence ID" value="QPH49694.1"/>
    <property type="molecule type" value="Genomic_DNA"/>
</dbReference>